<keyword evidence="1" id="KW-0472">Membrane</keyword>
<sequence>MIQLPWTVPQQPNVQMIVVQQPAKTHMELNASTDKTAISSFALSVIFALILGGFATWLAYWYGRKSFDLTKQSFDAVIHQINASMQEAQNIKDATIKQIEESALDANRNKDILIEQIKLAASTTVESNQHLATVHYELKMSEIRAQRRMNLIDNLRDHFGVFFGALEHQVHKSLGFAQKFYEENGSNTLPDEYDEHTWVAKELKELSYDRYLIRAALEKALLYLDLTDDFQQEINFLALEIMKKFDEIGYFVRQNKEVTTEKYSEFEKDFDVLREKLAKILALESEKAVKGE</sequence>
<name>A0ABT3NKT6_9GAMM</name>
<organism evidence="2 3">
    <name type="scientific">Acinetobacter entericus</name>
    <dbReference type="NCBI Taxonomy" id="2989714"/>
    <lineage>
        <taxon>Bacteria</taxon>
        <taxon>Pseudomonadati</taxon>
        <taxon>Pseudomonadota</taxon>
        <taxon>Gammaproteobacteria</taxon>
        <taxon>Moraxellales</taxon>
        <taxon>Moraxellaceae</taxon>
        <taxon>Acinetobacter</taxon>
    </lineage>
</organism>
<proteinExistence type="predicted"/>
<accession>A0ABT3NKT6</accession>
<feature type="transmembrane region" description="Helical" evidence="1">
    <location>
        <begin position="37"/>
        <end position="62"/>
    </location>
</feature>
<comment type="caution">
    <text evidence="2">The sequence shown here is derived from an EMBL/GenBank/DDBJ whole genome shotgun (WGS) entry which is preliminary data.</text>
</comment>
<keyword evidence="1" id="KW-1133">Transmembrane helix</keyword>
<protein>
    <submittedName>
        <fullName evidence="2">Uncharacterized protein</fullName>
    </submittedName>
</protein>
<evidence type="ECO:0000256" key="1">
    <source>
        <dbReference type="SAM" id="Phobius"/>
    </source>
</evidence>
<gene>
    <name evidence="2" type="ORF">OKC24_13610</name>
</gene>
<evidence type="ECO:0000313" key="2">
    <source>
        <dbReference type="EMBL" id="MCW8040174.1"/>
    </source>
</evidence>
<keyword evidence="3" id="KW-1185">Reference proteome</keyword>
<evidence type="ECO:0000313" key="3">
    <source>
        <dbReference type="Proteomes" id="UP001209682"/>
    </source>
</evidence>
<dbReference type="Proteomes" id="UP001209682">
    <property type="component" value="Unassembled WGS sequence"/>
</dbReference>
<reference evidence="2 3" key="1">
    <citation type="submission" date="2022-11" db="EMBL/GenBank/DDBJ databases">
        <title>Acinetobacter entericus sp. nov., isolated from the gut of the plastic-eating larvae of the Coleoptera insect Zophobas atratus.</title>
        <authorList>
            <person name="Dong X."/>
            <person name="Yang Y."/>
        </authorList>
    </citation>
    <scope>NUCLEOTIDE SEQUENCE [LARGE SCALE GENOMIC DNA]</scope>
    <source>
        <strain evidence="2 3">BIT-DXN8</strain>
    </source>
</reference>
<keyword evidence="1" id="KW-0812">Transmembrane</keyword>
<dbReference type="EMBL" id="JAPEQW010000018">
    <property type="protein sequence ID" value="MCW8040174.1"/>
    <property type="molecule type" value="Genomic_DNA"/>
</dbReference>